<dbReference type="PIRSF" id="PIRSF036852">
    <property type="entry name" value="Ribonuclease_H1_euk"/>
    <property type="match status" value="1"/>
</dbReference>
<dbReference type="InterPro" id="IPR017067">
    <property type="entry name" value="RNase_H1_euk"/>
</dbReference>
<feature type="domain" description="RNase H type-1" evidence="11">
    <location>
        <begin position="160"/>
        <end position="305"/>
    </location>
</feature>
<evidence type="ECO:0000313" key="13">
    <source>
        <dbReference type="RefSeq" id="XP_002730361.1"/>
    </source>
</evidence>
<comment type="catalytic activity">
    <reaction evidence="1 9">
        <text>Endonucleolytic cleavage to 5'-phosphomonoester.</text>
        <dbReference type="EC" id="3.1.26.4"/>
    </reaction>
</comment>
<dbReference type="RefSeq" id="XP_002730361.1">
    <property type="nucleotide sequence ID" value="XM_002730315.2"/>
</dbReference>
<keyword evidence="12" id="KW-1185">Reference proteome</keyword>
<evidence type="ECO:0000256" key="10">
    <source>
        <dbReference type="SAM" id="MobiDB-lite"/>
    </source>
</evidence>
<evidence type="ECO:0000256" key="7">
    <source>
        <dbReference type="ARBA" id="ARBA00022801"/>
    </source>
</evidence>
<keyword evidence="8 9" id="KW-0460">Magnesium</keyword>
<dbReference type="EC" id="3.1.26.4" evidence="9"/>
<feature type="compositionally biased region" description="Polar residues" evidence="10">
    <location>
        <begin position="91"/>
        <end position="113"/>
    </location>
</feature>
<dbReference type="PANTHER" id="PTHR10642">
    <property type="entry name" value="RIBONUCLEASE H1"/>
    <property type="match status" value="1"/>
</dbReference>
<feature type="region of interest" description="Disordered" evidence="10">
    <location>
        <begin position="68"/>
        <end position="154"/>
    </location>
</feature>
<feature type="compositionally biased region" description="Polar residues" evidence="10">
    <location>
        <begin position="68"/>
        <end position="84"/>
    </location>
</feature>
<feature type="compositionally biased region" description="Polar residues" evidence="10">
    <location>
        <begin position="142"/>
        <end position="151"/>
    </location>
</feature>
<name>A0ABM0GI67_SACKO</name>
<keyword evidence="5 9" id="KW-0479">Metal-binding</keyword>
<evidence type="ECO:0000256" key="9">
    <source>
        <dbReference type="PIRNR" id="PIRNR036852"/>
    </source>
</evidence>
<dbReference type="Proteomes" id="UP000694865">
    <property type="component" value="Unplaced"/>
</dbReference>
<dbReference type="Gene3D" id="3.40.970.10">
    <property type="entry name" value="Ribonuclease H1, N-terminal domain"/>
    <property type="match status" value="1"/>
</dbReference>
<dbReference type="InterPro" id="IPR011320">
    <property type="entry name" value="RNase_H1_N"/>
</dbReference>
<comment type="similarity">
    <text evidence="3 9">Belongs to the RNase H family.</text>
</comment>
<evidence type="ECO:0000313" key="12">
    <source>
        <dbReference type="Proteomes" id="UP000694865"/>
    </source>
</evidence>
<keyword evidence="4 9" id="KW-0540">Nuclease</keyword>
<dbReference type="Pfam" id="PF00075">
    <property type="entry name" value="RNase_H"/>
    <property type="match status" value="1"/>
</dbReference>
<dbReference type="SUPFAM" id="SSF55658">
    <property type="entry name" value="L9 N-domain-like"/>
    <property type="match status" value="1"/>
</dbReference>
<keyword evidence="6 9" id="KW-0255">Endonuclease</keyword>
<dbReference type="InterPro" id="IPR002156">
    <property type="entry name" value="RNaseH_domain"/>
</dbReference>
<comment type="cofactor">
    <cofactor evidence="2 9">
        <name>Mg(2+)</name>
        <dbReference type="ChEBI" id="CHEBI:18420"/>
    </cofactor>
</comment>
<evidence type="ECO:0000256" key="6">
    <source>
        <dbReference type="ARBA" id="ARBA00022759"/>
    </source>
</evidence>
<dbReference type="GeneID" id="100366946"/>
<evidence type="ECO:0000256" key="5">
    <source>
        <dbReference type="ARBA" id="ARBA00022723"/>
    </source>
</evidence>
<accession>A0ABM0GI67</accession>
<gene>
    <name evidence="13" type="primary">LOC100366946</name>
</gene>
<dbReference type="InterPro" id="IPR037056">
    <property type="entry name" value="RNase_H1_N_sf"/>
</dbReference>
<dbReference type="Gene3D" id="3.30.420.10">
    <property type="entry name" value="Ribonuclease H-like superfamily/Ribonuclease H"/>
    <property type="match status" value="1"/>
</dbReference>
<comment type="function">
    <text evidence="9">Endonuclease that specifically degrades the RNA of RNA-DNA hybrids.</text>
</comment>
<evidence type="ECO:0000259" key="11">
    <source>
        <dbReference type="PROSITE" id="PS50879"/>
    </source>
</evidence>
<organism evidence="12 13">
    <name type="scientific">Saccoglossus kowalevskii</name>
    <name type="common">Acorn worm</name>
    <dbReference type="NCBI Taxonomy" id="10224"/>
    <lineage>
        <taxon>Eukaryota</taxon>
        <taxon>Metazoa</taxon>
        <taxon>Hemichordata</taxon>
        <taxon>Enteropneusta</taxon>
        <taxon>Harrimaniidae</taxon>
        <taxon>Saccoglossus</taxon>
    </lineage>
</organism>
<evidence type="ECO:0000256" key="1">
    <source>
        <dbReference type="ARBA" id="ARBA00000077"/>
    </source>
</evidence>
<evidence type="ECO:0000256" key="2">
    <source>
        <dbReference type="ARBA" id="ARBA00001946"/>
    </source>
</evidence>
<reference evidence="13" key="1">
    <citation type="submission" date="2025-08" db="UniProtKB">
        <authorList>
            <consortium name="RefSeq"/>
        </authorList>
    </citation>
    <scope>IDENTIFICATION</scope>
    <source>
        <tissue evidence="13">Testes</tissue>
    </source>
</reference>
<dbReference type="CDD" id="cd09280">
    <property type="entry name" value="RNase_HI_eukaryote_like"/>
    <property type="match status" value="1"/>
</dbReference>
<proteinExistence type="inferred from homology"/>
<evidence type="ECO:0000256" key="8">
    <source>
        <dbReference type="ARBA" id="ARBA00022842"/>
    </source>
</evidence>
<dbReference type="Pfam" id="PF01693">
    <property type="entry name" value="Cauli_VI"/>
    <property type="match status" value="1"/>
</dbReference>
<dbReference type="InterPro" id="IPR009027">
    <property type="entry name" value="Ribosomal_bL9/RNase_H1_N"/>
</dbReference>
<dbReference type="InterPro" id="IPR036397">
    <property type="entry name" value="RNaseH_sf"/>
</dbReference>
<keyword evidence="7 9" id="KW-0378">Hydrolase</keyword>
<evidence type="ECO:0000256" key="3">
    <source>
        <dbReference type="ARBA" id="ARBA00005300"/>
    </source>
</evidence>
<dbReference type="PROSITE" id="PS50879">
    <property type="entry name" value="RNASE_H_1"/>
    <property type="match status" value="1"/>
</dbReference>
<sequence>MIHECFQRCLIITMGKFFYAVRVGRKPGVYNTWPECEKQVKEFPKARYKKFPLLSQAWEFVKQSPGKTWQSRAANPQTQASSPTVPLADSALSNVNGKPSKSSGRTQLIPPSSCSCCPVHTSGGSHHHHLPPPPQQQHKRPISTSSHQQQNKRAKIDVNKADRVAVYTDGCCTSNGRRGARAGLGVYWGPCHPRNISERVDGRQTNQRAEIKAASRALECAIEMNIKSITIYTDSMFTINCITQWIHNWKRNNWKTKSGVVVNKEEIVELDALCKQIDVKWVHVPGHSNIHGNEEADKLAKAGACLTLP</sequence>
<dbReference type="PANTHER" id="PTHR10642:SF26">
    <property type="entry name" value="RIBONUCLEASE H1"/>
    <property type="match status" value="1"/>
</dbReference>
<dbReference type="SUPFAM" id="SSF53098">
    <property type="entry name" value="Ribonuclease H-like"/>
    <property type="match status" value="1"/>
</dbReference>
<dbReference type="InterPro" id="IPR012337">
    <property type="entry name" value="RNaseH-like_sf"/>
</dbReference>
<protein>
    <recommendedName>
        <fullName evidence="9">Ribonuclease H1</fullName>
        <shortName evidence="9">RNase H1</shortName>
        <ecNumber evidence="9">3.1.26.4</ecNumber>
    </recommendedName>
</protein>
<evidence type="ECO:0000256" key="4">
    <source>
        <dbReference type="ARBA" id="ARBA00022722"/>
    </source>
</evidence>
<dbReference type="InterPro" id="IPR050092">
    <property type="entry name" value="RNase_H"/>
</dbReference>